<dbReference type="AlphaFoldDB" id="A0AAW2H5R7"/>
<accession>A0AAW2H5R7</accession>
<protein>
    <submittedName>
        <fullName evidence="1">Uncharacterized protein</fullName>
    </submittedName>
</protein>
<sequence length="105" mass="12095">MSFLINAHALYLLDITASKHVKTVFIPLTAYCRVPISSHSVGHIYRSVHPPTFDRANKDIILTDRHDFINIHARKQEGIFRASRRRCSNAKNNRTVGELRSRKRA</sequence>
<evidence type="ECO:0000313" key="1">
    <source>
        <dbReference type="EMBL" id="KAL0134743.1"/>
    </source>
</evidence>
<dbReference type="Proteomes" id="UP001430953">
    <property type="component" value="Unassembled WGS sequence"/>
</dbReference>
<keyword evidence="2" id="KW-1185">Reference proteome</keyword>
<name>A0AAW2H5R7_9HYME</name>
<evidence type="ECO:0000313" key="2">
    <source>
        <dbReference type="Proteomes" id="UP001430953"/>
    </source>
</evidence>
<dbReference type="EMBL" id="JADYXP020000001">
    <property type="protein sequence ID" value="KAL0134743.1"/>
    <property type="molecule type" value="Genomic_DNA"/>
</dbReference>
<reference evidence="1 2" key="1">
    <citation type="submission" date="2023-03" db="EMBL/GenBank/DDBJ databases">
        <title>High recombination rates correlate with genetic variation in Cardiocondyla obscurior ants.</title>
        <authorList>
            <person name="Errbii M."/>
        </authorList>
    </citation>
    <scope>NUCLEOTIDE SEQUENCE [LARGE SCALE GENOMIC DNA]</scope>
    <source>
        <strain evidence="1">Alpha-2009</strain>
        <tissue evidence="1">Whole body</tissue>
    </source>
</reference>
<comment type="caution">
    <text evidence="1">The sequence shown here is derived from an EMBL/GenBank/DDBJ whole genome shotgun (WGS) entry which is preliminary data.</text>
</comment>
<gene>
    <name evidence="1" type="ORF">PUN28_001484</name>
</gene>
<proteinExistence type="predicted"/>
<organism evidence="1 2">
    <name type="scientific">Cardiocondyla obscurior</name>
    <dbReference type="NCBI Taxonomy" id="286306"/>
    <lineage>
        <taxon>Eukaryota</taxon>
        <taxon>Metazoa</taxon>
        <taxon>Ecdysozoa</taxon>
        <taxon>Arthropoda</taxon>
        <taxon>Hexapoda</taxon>
        <taxon>Insecta</taxon>
        <taxon>Pterygota</taxon>
        <taxon>Neoptera</taxon>
        <taxon>Endopterygota</taxon>
        <taxon>Hymenoptera</taxon>
        <taxon>Apocrita</taxon>
        <taxon>Aculeata</taxon>
        <taxon>Formicoidea</taxon>
        <taxon>Formicidae</taxon>
        <taxon>Myrmicinae</taxon>
        <taxon>Cardiocondyla</taxon>
    </lineage>
</organism>